<dbReference type="PROSITE" id="PS51782">
    <property type="entry name" value="LYSM"/>
    <property type="match status" value="1"/>
</dbReference>
<evidence type="ECO:0000259" key="3">
    <source>
        <dbReference type="PROSITE" id="PS51782"/>
    </source>
</evidence>
<dbReference type="EMBL" id="MWIP01000002">
    <property type="protein sequence ID" value="KAF1687493.1"/>
    <property type="molecule type" value="Genomic_DNA"/>
</dbReference>
<dbReference type="SMART" id="SM00257">
    <property type="entry name" value="LysM"/>
    <property type="match status" value="1"/>
</dbReference>
<evidence type="ECO:0000313" key="4">
    <source>
        <dbReference type="EMBL" id="KAF1687493.1"/>
    </source>
</evidence>
<dbReference type="Proteomes" id="UP000462066">
    <property type="component" value="Unassembled WGS sequence"/>
</dbReference>
<evidence type="ECO:0000313" key="5">
    <source>
        <dbReference type="Proteomes" id="UP000462066"/>
    </source>
</evidence>
<dbReference type="RefSeq" id="WP_162309821.1">
    <property type="nucleotide sequence ID" value="NZ_MWIP01000002.1"/>
</dbReference>
<dbReference type="CDD" id="cd00118">
    <property type="entry name" value="LysM"/>
    <property type="match status" value="1"/>
</dbReference>
<protein>
    <submittedName>
        <fullName evidence="4">Lytic transglycosylase</fullName>
    </submittedName>
</protein>
<dbReference type="InterPro" id="IPR008258">
    <property type="entry name" value="Transglycosylase_SLT_dom_1"/>
</dbReference>
<evidence type="ECO:0000256" key="2">
    <source>
        <dbReference type="SAM" id="SignalP"/>
    </source>
</evidence>
<gene>
    <name evidence="4" type="ORF">B1992_02140</name>
</gene>
<keyword evidence="2" id="KW-0732">Signal</keyword>
<dbReference type="SUPFAM" id="SSF53955">
    <property type="entry name" value="Lysozyme-like"/>
    <property type="match status" value="1"/>
</dbReference>
<evidence type="ECO:0000256" key="1">
    <source>
        <dbReference type="SAM" id="MobiDB-lite"/>
    </source>
</evidence>
<feature type="region of interest" description="Disordered" evidence="1">
    <location>
        <begin position="40"/>
        <end position="76"/>
    </location>
</feature>
<feature type="chain" id="PRO_5030641805" evidence="2">
    <location>
        <begin position="24"/>
        <end position="422"/>
    </location>
</feature>
<proteinExistence type="predicted"/>
<organism evidence="4 5">
    <name type="scientific">Pseudoxanthomonas broegbernensis</name>
    <dbReference type="NCBI Taxonomy" id="83619"/>
    <lineage>
        <taxon>Bacteria</taxon>
        <taxon>Pseudomonadati</taxon>
        <taxon>Pseudomonadota</taxon>
        <taxon>Gammaproteobacteria</taxon>
        <taxon>Lysobacterales</taxon>
        <taxon>Lysobacteraceae</taxon>
        <taxon>Pseudoxanthomonas</taxon>
    </lineage>
</organism>
<dbReference type="Gene3D" id="1.10.530.10">
    <property type="match status" value="1"/>
</dbReference>
<name>A0A7V8GP46_9GAMM</name>
<accession>A0A7V8GP46</accession>
<comment type="caution">
    <text evidence="4">The sequence shown here is derived from an EMBL/GenBank/DDBJ whole genome shotgun (WGS) entry which is preliminary data.</text>
</comment>
<feature type="signal peptide" evidence="2">
    <location>
        <begin position="1"/>
        <end position="23"/>
    </location>
</feature>
<dbReference type="CDD" id="cd16894">
    <property type="entry name" value="MltD-like"/>
    <property type="match status" value="1"/>
</dbReference>
<dbReference type="InterPro" id="IPR036779">
    <property type="entry name" value="LysM_dom_sf"/>
</dbReference>
<dbReference type="Gene3D" id="3.10.350.10">
    <property type="entry name" value="LysM domain"/>
    <property type="match status" value="1"/>
</dbReference>
<dbReference type="InterPro" id="IPR018392">
    <property type="entry name" value="LysM"/>
</dbReference>
<dbReference type="SUPFAM" id="SSF54106">
    <property type="entry name" value="LysM domain"/>
    <property type="match status" value="1"/>
</dbReference>
<dbReference type="Pfam" id="PF01464">
    <property type="entry name" value="SLT"/>
    <property type="match status" value="1"/>
</dbReference>
<keyword evidence="5" id="KW-1185">Reference proteome</keyword>
<reference evidence="4 5" key="1">
    <citation type="submission" date="2017-10" db="EMBL/GenBank/DDBJ databases">
        <title>Whole genome sequencing of Pseudoxanthomonas broegbernensis DSM 12573(T).</title>
        <authorList>
            <person name="Kumar S."/>
            <person name="Bansal K."/>
            <person name="Kaur A."/>
            <person name="Patil P."/>
            <person name="Sharma S."/>
            <person name="Patil P.B."/>
        </authorList>
    </citation>
    <scope>NUCLEOTIDE SEQUENCE [LARGE SCALE GENOMIC DNA]</scope>
    <source>
        <strain evidence="4 5">DSM 12573</strain>
    </source>
</reference>
<dbReference type="InterPro" id="IPR023346">
    <property type="entry name" value="Lysozyme-like_dom_sf"/>
</dbReference>
<feature type="domain" description="LysM" evidence="3">
    <location>
        <begin position="377"/>
        <end position="421"/>
    </location>
</feature>
<sequence>MRRARATASSATLALALAATATAGTGAPPEAEAERTALSAAHQSAIAETAPDADAPQIPAAPIPVSPNPAADSTADPAMRSGRDIYAAFRQGLADPGCDGDDTRWLRHFAHAPSRLADPGSDALPLFGHVVDALREAHLPTEFALIPFIESGYAPAARAKGGPAGLWQLAAVTARHHGLHVGDGYDARLSPAESTRAAVRYLKTLNGMFGGKWRLAAMAYNAGEHRLLQSLRRSGSSAPDATPADLPGLSPITHAYVDKLHALACVLEQADERAQWRDGLDRPVQRLHARRLEGDDRLDAWARHNGHDPAALGRLNPALANGRWPRGEAPLALVPVSAPAMAEASTAAAMAEAGATTTAAVPASPRTGHEAGAATRHIHVVSGGESAWSIARRHGLGLDRLLELNGLGRRSVLRPGMILRIE</sequence>
<dbReference type="AlphaFoldDB" id="A0A7V8GP46"/>
<dbReference type="Pfam" id="PF01476">
    <property type="entry name" value="LysM"/>
    <property type="match status" value="1"/>
</dbReference>